<comment type="caution">
    <text evidence="2">The sequence shown here is derived from an EMBL/GenBank/DDBJ whole genome shotgun (WGS) entry which is preliminary data.</text>
</comment>
<accession>A0ABU9D6V9</accession>
<dbReference type="PROSITE" id="PS51833">
    <property type="entry name" value="HDOD"/>
    <property type="match status" value="1"/>
</dbReference>
<dbReference type="Pfam" id="PF08668">
    <property type="entry name" value="HDOD"/>
    <property type="match status" value="1"/>
</dbReference>
<evidence type="ECO:0000313" key="2">
    <source>
        <dbReference type="EMBL" id="MEK8089286.1"/>
    </source>
</evidence>
<name>A0ABU9D6V9_9PROT</name>
<organism evidence="2 3">
    <name type="scientific">Thermithiobacillus plumbiphilus</name>
    <dbReference type="NCBI Taxonomy" id="1729899"/>
    <lineage>
        <taxon>Bacteria</taxon>
        <taxon>Pseudomonadati</taxon>
        <taxon>Pseudomonadota</taxon>
        <taxon>Acidithiobacillia</taxon>
        <taxon>Acidithiobacillales</taxon>
        <taxon>Thermithiobacillaceae</taxon>
        <taxon>Thermithiobacillus</taxon>
    </lineage>
</organism>
<gene>
    <name evidence="2" type="ORF">WOB96_05850</name>
</gene>
<dbReference type="PANTHER" id="PTHR33525">
    <property type="match status" value="1"/>
</dbReference>
<proteinExistence type="predicted"/>
<reference evidence="2 3" key="1">
    <citation type="submission" date="2024-04" db="EMBL/GenBank/DDBJ databases">
        <authorList>
            <person name="Abashina T."/>
            <person name="Shaikin A."/>
        </authorList>
    </citation>
    <scope>NUCLEOTIDE SEQUENCE [LARGE SCALE GENOMIC DNA]</scope>
    <source>
        <strain evidence="2 3">AAFK</strain>
    </source>
</reference>
<dbReference type="Gene3D" id="1.10.3210.10">
    <property type="entry name" value="Hypothetical protein af1432"/>
    <property type="match status" value="1"/>
</dbReference>
<keyword evidence="3" id="KW-1185">Reference proteome</keyword>
<protein>
    <submittedName>
        <fullName evidence="2">HDOD domain-containing protein</fullName>
    </submittedName>
</protein>
<dbReference type="SUPFAM" id="SSF109604">
    <property type="entry name" value="HD-domain/PDEase-like"/>
    <property type="match status" value="1"/>
</dbReference>
<sequence length="307" mass="32846">MPQTSQLLRSRLYDLQLLPPLPVSAQEILRVFADDSADLETVERVIALDPGLAARIIGLANSAYYGQQGPVLNLRAAIMVSLGMNTVKGLALAMAMAQSFRLHSGTHFSTERFWLNTVTTARAASILAECLIIELESGHMSGSAETAAAGNPAPQAYLAGLFHQLGLAALAYLDLAALDDAIAQAEAGDADLSVCETRVLGMTHQQAGFVLGRSWQLPKPVLAVIAHYHESAYAGPYQRWVQLVHLASRLASWLELPAPPEAELASLGAIMDDLSLQAGDFSDALDRLRREQESLLLMVQAIIGGPA</sequence>
<dbReference type="Proteomes" id="UP001446205">
    <property type="component" value="Unassembled WGS sequence"/>
</dbReference>
<dbReference type="PANTHER" id="PTHR33525:SF3">
    <property type="entry name" value="RIBONUCLEASE Y"/>
    <property type="match status" value="1"/>
</dbReference>
<evidence type="ECO:0000313" key="3">
    <source>
        <dbReference type="Proteomes" id="UP001446205"/>
    </source>
</evidence>
<dbReference type="InterPro" id="IPR013976">
    <property type="entry name" value="HDOD"/>
</dbReference>
<evidence type="ECO:0000259" key="1">
    <source>
        <dbReference type="PROSITE" id="PS51833"/>
    </source>
</evidence>
<dbReference type="InterPro" id="IPR052340">
    <property type="entry name" value="RNase_Y/CdgJ"/>
</dbReference>
<feature type="domain" description="HDOD" evidence="1">
    <location>
        <begin position="18"/>
        <end position="231"/>
    </location>
</feature>
<dbReference type="RefSeq" id="WP_341370344.1">
    <property type="nucleotide sequence ID" value="NZ_JBBPCO010000004.1"/>
</dbReference>
<dbReference type="EMBL" id="JBBPCO010000004">
    <property type="protein sequence ID" value="MEK8089286.1"/>
    <property type="molecule type" value="Genomic_DNA"/>
</dbReference>